<dbReference type="EMBL" id="JAGIZQ010000002">
    <property type="protein sequence ID" value="KAH6640720.1"/>
    <property type="molecule type" value="Genomic_DNA"/>
</dbReference>
<dbReference type="Proteomes" id="UP000724584">
    <property type="component" value="Unassembled WGS sequence"/>
</dbReference>
<proteinExistence type="predicted"/>
<evidence type="ECO:0000313" key="1">
    <source>
        <dbReference type="EMBL" id="KAH6640720.1"/>
    </source>
</evidence>
<organism evidence="1 2">
    <name type="scientific">Chaetomium tenue</name>
    <dbReference type="NCBI Taxonomy" id="1854479"/>
    <lineage>
        <taxon>Eukaryota</taxon>
        <taxon>Fungi</taxon>
        <taxon>Dikarya</taxon>
        <taxon>Ascomycota</taxon>
        <taxon>Pezizomycotina</taxon>
        <taxon>Sordariomycetes</taxon>
        <taxon>Sordariomycetidae</taxon>
        <taxon>Sordariales</taxon>
        <taxon>Chaetomiaceae</taxon>
        <taxon>Chaetomium</taxon>
    </lineage>
</organism>
<protein>
    <submittedName>
        <fullName evidence="1">Uncharacterized protein</fullName>
    </submittedName>
</protein>
<reference evidence="1 2" key="1">
    <citation type="journal article" date="2021" name="Nat. Commun.">
        <title>Genetic determinants of endophytism in the Arabidopsis root mycobiome.</title>
        <authorList>
            <person name="Mesny F."/>
            <person name="Miyauchi S."/>
            <person name="Thiergart T."/>
            <person name="Pickel B."/>
            <person name="Atanasova L."/>
            <person name="Karlsson M."/>
            <person name="Huettel B."/>
            <person name="Barry K.W."/>
            <person name="Haridas S."/>
            <person name="Chen C."/>
            <person name="Bauer D."/>
            <person name="Andreopoulos W."/>
            <person name="Pangilinan J."/>
            <person name="LaButti K."/>
            <person name="Riley R."/>
            <person name="Lipzen A."/>
            <person name="Clum A."/>
            <person name="Drula E."/>
            <person name="Henrissat B."/>
            <person name="Kohler A."/>
            <person name="Grigoriev I.V."/>
            <person name="Martin F.M."/>
            <person name="Hacquard S."/>
        </authorList>
    </citation>
    <scope>NUCLEOTIDE SEQUENCE [LARGE SCALE GENOMIC DNA]</scope>
    <source>
        <strain evidence="1 2">MPI-SDFR-AT-0079</strain>
    </source>
</reference>
<gene>
    <name evidence="1" type="ORF">F5144DRAFT_108107</name>
</gene>
<accession>A0ACB7PGS4</accession>
<evidence type="ECO:0000313" key="2">
    <source>
        <dbReference type="Proteomes" id="UP000724584"/>
    </source>
</evidence>
<sequence length="753" mass="81467">MARLNEAPVPADSHLEILRRKFLRQNRDIAKINSDQSQKIRRLENDCARLLSENLDLRGQILRLEKQVEDNSAQRIADHALQVKEKLEHQLSEFTALLGSLGVEPPAKRRASEERMLSNSRQSMARSPPQRRRRNTSIDSETLAEMEGRLPPIYENKTYPRPTMSGDEILALCAAADDTNDSSDLGPPPVSQYVGEEPVKHSPPTPIETLVPESPRRPLSISSPPKLDYGRQPSRSPEPEMEAEGIVIPESPSKAASPAKEPSPEPVPQPVRAGAKRKYGDENGTIQSTTPLAGKENTALTEKTFPTRSISKRKSLAELANVKPEKKSTKPSLSAKRTPLAAKSTNENVSSPRKVMKPASRKPAKKEQAPPPIDTVMGDETSTPSPPVEIVIPADPVLDSVTALPSATPSSPTTPHRAAPEEMLHDTPPPADISSTGETIRPSRRARAAVSYAEPNLRDKMRRPTKELFDAVTGEGKYAHRTSMKSDDQHLALSSATKIKLEPGSSASSNSKIIFASDPTPPAQQQALLSPLAQKDAFSETLPDTVVTDRRKRPSAIGSGRESLAAPGRSDSASREPSPAVTAQPEAPTHTNSNRLKHSLHRTRNENPAPPPPSEAAADIYDFNASSPVASSTHPTPDTNSEPKPAPSHSSTTTGSRARITRKSSVAAAAALRELLDEEEHDTKSNPSRLKSRSALTARKRASMLVPKPSSMLESLEDSSVAADADTSGASTEGEDAASRREGRVARRRSMML</sequence>
<keyword evidence="2" id="KW-1185">Reference proteome</keyword>
<comment type="caution">
    <text evidence="1">The sequence shown here is derived from an EMBL/GenBank/DDBJ whole genome shotgun (WGS) entry which is preliminary data.</text>
</comment>
<name>A0ACB7PGS4_9PEZI</name>